<evidence type="ECO:0000259" key="3">
    <source>
        <dbReference type="PROSITE" id="PS51186"/>
    </source>
</evidence>
<dbReference type="InterPro" id="IPR016181">
    <property type="entry name" value="Acyl_CoA_acyltransferase"/>
</dbReference>
<dbReference type="RefSeq" id="WP_203701216.1">
    <property type="nucleotide sequence ID" value="NZ_BAAALU010000018.1"/>
</dbReference>
<gene>
    <name evidence="4" type="ORF">Air01nite_15010</name>
</gene>
<comment type="caution">
    <text evidence="4">The sequence shown here is derived from an EMBL/GenBank/DDBJ whole genome shotgun (WGS) entry which is preliminary data.</text>
</comment>
<keyword evidence="1" id="KW-0808">Transferase</keyword>
<dbReference type="PROSITE" id="PS51186">
    <property type="entry name" value="GNAT"/>
    <property type="match status" value="1"/>
</dbReference>
<dbReference type="InterPro" id="IPR050832">
    <property type="entry name" value="Bact_Acetyltransf"/>
</dbReference>
<accession>A0ABQ4BZ01</accession>
<dbReference type="PANTHER" id="PTHR43877">
    <property type="entry name" value="AMINOALKYLPHOSPHONATE N-ACETYLTRANSFERASE-RELATED-RELATED"/>
    <property type="match status" value="1"/>
</dbReference>
<keyword evidence="2" id="KW-0012">Acyltransferase</keyword>
<dbReference type="CDD" id="cd04301">
    <property type="entry name" value="NAT_SF"/>
    <property type="match status" value="1"/>
</dbReference>
<organism evidence="4 5">
    <name type="scientific">Asanoa iriomotensis</name>
    <dbReference type="NCBI Taxonomy" id="234613"/>
    <lineage>
        <taxon>Bacteria</taxon>
        <taxon>Bacillati</taxon>
        <taxon>Actinomycetota</taxon>
        <taxon>Actinomycetes</taxon>
        <taxon>Micromonosporales</taxon>
        <taxon>Micromonosporaceae</taxon>
        <taxon>Asanoa</taxon>
    </lineage>
</organism>
<dbReference type="EMBL" id="BONC01000007">
    <property type="protein sequence ID" value="GIF55406.1"/>
    <property type="molecule type" value="Genomic_DNA"/>
</dbReference>
<keyword evidence="5" id="KW-1185">Reference proteome</keyword>
<name>A0ABQ4BZ01_9ACTN</name>
<evidence type="ECO:0000313" key="5">
    <source>
        <dbReference type="Proteomes" id="UP000624325"/>
    </source>
</evidence>
<dbReference type="Proteomes" id="UP000624325">
    <property type="component" value="Unassembled WGS sequence"/>
</dbReference>
<sequence>MALEISFARQADAAFVADVTALINRVYADAEKGLWQPDTQRTDEPEVAAVIAAGELAVARSDGDLAGTVRVQRLPTGEGEFGMLVASPTHRGLGIGRDLVAFAETWARQQGMPTMQLELLVPREWTHPVKDFLREWYTRIGYHPIRRDPFEDAYPHLQPRLATPCDFVVYHKPL</sequence>
<evidence type="ECO:0000313" key="4">
    <source>
        <dbReference type="EMBL" id="GIF55406.1"/>
    </source>
</evidence>
<proteinExistence type="predicted"/>
<dbReference type="InterPro" id="IPR000182">
    <property type="entry name" value="GNAT_dom"/>
</dbReference>
<reference evidence="4 5" key="1">
    <citation type="submission" date="2021-01" db="EMBL/GenBank/DDBJ databases">
        <title>Whole genome shotgun sequence of Asanoa iriomotensis NBRC 100142.</title>
        <authorList>
            <person name="Komaki H."/>
            <person name="Tamura T."/>
        </authorList>
    </citation>
    <scope>NUCLEOTIDE SEQUENCE [LARGE SCALE GENOMIC DNA]</scope>
    <source>
        <strain evidence="4 5">NBRC 100142</strain>
    </source>
</reference>
<feature type="domain" description="N-acetyltransferase" evidence="3">
    <location>
        <begin position="6"/>
        <end position="174"/>
    </location>
</feature>
<dbReference type="SUPFAM" id="SSF55729">
    <property type="entry name" value="Acyl-CoA N-acyltransferases (Nat)"/>
    <property type="match status" value="1"/>
</dbReference>
<protein>
    <submittedName>
        <fullName evidence="4">GNAT family N-acetyltransferase</fullName>
    </submittedName>
</protein>
<dbReference type="Pfam" id="PF00583">
    <property type="entry name" value="Acetyltransf_1"/>
    <property type="match status" value="1"/>
</dbReference>
<evidence type="ECO:0000256" key="1">
    <source>
        <dbReference type="ARBA" id="ARBA00022679"/>
    </source>
</evidence>
<dbReference type="PANTHER" id="PTHR43877:SF2">
    <property type="entry name" value="AMINOALKYLPHOSPHONATE N-ACETYLTRANSFERASE-RELATED"/>
    <property type="match status" value="1"/>
</dbReference>
<dbReference type="Gene3D" id="3.40.630.30">
    <property type="match status" value="1"/>
</dbReference>
<evidence type="ECO:0000256" key="2">
    <source>
        <dbReference type="ARBA" id="ARBA00023315"/>
    </source>
</evidence>